<dbReference type="EC" id="2.3.2.23" evidence="1"/>
<keyword evidence="11" id="KW-1185">Reference proteome</keyword>
<evidence type="ECO:0000256" key="5">
    <source>
        <dbReference type="ARBA" id="ARBA00022840"/>
    </source>
</evidence>
<dbReference type="InterPro" id="IPR016135">
    <property type="entry name" value="UBQ-conjugating_enzyme/RWD"/>
</dbReference>
<dbReference type="Proteomes" id="UP000039324">
    <property type="component" value="Unassembled WGS sequence"/>
</dbReference>
<protein>
    <recommendedName>
        <fullName evidence="1">E2 ubiquitin-conjugating enzyme</fullName>
        <ecNumber evidence="1">2.3.2.23</ecNumber>
    </recommendedName>
</protein>
<comment type="similarity">
    <text evidence="7">Belongs to the ubiquitin-conjugating enzyme family.</text>
</comment>
<reference evidence="10 12" key="2">
    <citation type="submission" date="2018-03" db="EMBL/GenBank/DDBJ databases">
        <authorList>
            <person name="Fogelqvist J."/>
        </authorList>
    </citation>
    <scope>NUCLEOTIDE SEQUENCE [LARGE SCALE GENOMIC DNA]</scope>
</reference>
<keyword evidence="2" id="KW-0808">Transferase</keyword>
<evidence type="ECO:0000256" key="1">
    <source>
        <dbReference type="ARBA" id="ARBA00012486"/>
    </source>
</evidence>
<dbReference type="GO" id="GO:0061631">
    <property type="term" value="F:ubiquitin conjugating enzyme activity"/>
    <property type="evidence" value="ECO:0007669"/>
    <property type="project" value="UniProtKB-EC"/>
</dbReference>
<proteinExistence type="inferred from homology"/>
<keyword evidence="10" id="KW-0496">Mitochondrion</keyword>
<keyword evidence="5 7" id="KW-0067">ATP-binding</keyword>
<dbReference type="Gene3D" id="3.10.110.10">
    <property type="entry name" value="Ubiquitin Conjugating Enzyme"/>
    <property type="match status" value="1"/>
</dbReference>
<dbReference type="OrthoDB" id="10069349at2759"/>
<dbReference type="SMART" id="SM00212">
    <property type="entry name" value="UBCc"/>
    <property type="match status" value="1"/>
</dbReference>
<dbReference type="InterPro" id="IPR023313">
    <property type="entry name" value="UBQ-conjugating_AS"/>
</dbReference>
<sequence length="186" mass="20218">MANENLPPAVIAQLLKELRGLARDAPDGIAVTMPDDNVSTIHADIRGPEETPYHRGVFKCKLILGSDYPANPPKAVFVTKIFHPNVNGEGLICVNALKRDWQPTQGIRHTLSVIRCLLICPNAESALNEEAGKLLLENYDGYASRAMLFTKIYAMPAESCTAALQPGGGTGASKAIRKQKRSIKRL</sequence>
<dbReference type="FunFam" id="3.10.110.10:FF:000031">
    <property type="entry name" value="Ubiquitin-conjugating enzyme E2 22"/>
    <property type="match status" value="1"/>
</dbReference>
<evidence type="ECO:0000256" key="6">
    <source>
        <dbReference type="PROSITE-ProRule" id="PRU10133"/>
    </source>
</evidence>
<evidence type="ECO:0000256" key="2">
    <source>
        <dbReference type="ARBA" id="ARBA00022679"/>
    </source>
</evidence>
<keyword evidence="3 7" id="KW-0547">Nucleotide-binding</keyword>
<gene>
    <name evidence="9" type="ORF">PBRA_005435</name>
    <name evidence="10" type="ORF">PLBR_LOCUS9003</name>
</gene>
<reference evidence="9 11" key="1">
    <citation type="submission" date="2015-02" db="EMBL/GenBank/DDBJ databases">
        <authorList>
            <person name="Chooi Y.-H."/>
        </authorList>
    </citation>
    <scope>NUCLEOTIDE SEQUENCE [LARGE SCALE GENOMIC DNA]</scope>
    <source>
        <strain evidence="9">E3</strain>
    </source>
</reference>
<dbReference type="STRING" id="37360.A0A0G4INL9"/>
<evidence type="ECO:0000256" key="4">
    <source>
        <dbReference type="ARBA" id="ARBA00022786"/>
    </source>
</evidence>
<name>A0A0G4INL9_PLABS</name>
<organism evidence="9 11">
    <name type="scientific">Plasmodiophora brassicae</name>
    <name type="common">Clubroot disease agent</name>
    <dbReference type="NCBI Taxonomy" id="37360"/>
    <lineage>
        <taxon>Eukaryota</taxon>
        <taxon>Sar</taxon>
        <taxon>Rhizaria</taxon>
        <taxon>Endomyxa</taxon>
        <taxon>Phytomyxea</taxon>
        <taxon>Plasmodiophorida</taxon>
        <taxon>Plasmodiophoridae</taxon>
        <taxon>Plasmodiophora</taxon>
    </lineage>
</organism>
<dbReference type="InterPro" id="IPR050113">
    <property type="entry name" value="Ub_conjugating_enzyme"/>
</dbReference>
<evidence type="ECO:0000313" key="10">
    <source>
        <dbReference type="EMBL" id="SPR01788.1"/>
    </source>
</evidence>
<dbReference type="OMA" id="QPAKCGA"/>
<dbReference type="AlphaFoldDB" id="A0A0G4INL9"/>
<evidence type="ECO:0000259" key="8">
    <source>
        <dbReference type="PROSITE" id="PS50127"/>
    </source>
</evidence>
<dbReference type="PANTHER" id="PTHR24067">
    <property type="entry name" value="UBIQUITIN-CONJUGATING ENZYME E2"/>
    <property type="match status" value="1"/>
</dbReference>
<dbReference type="EMBL" id="CDSF01000077">
    <property type="protein sequence ID" value="CEO96831.1"/>
    <property type="molecule type" value="Genomic_DNA"/>
</dbReference>
<dbReference type="PROSITE" id="PS00183">
    <property type="entry name" value="UBC_1"/>
    <property type="match status" value="1"/>
</dbReference>
<dbReference type="EMBL" id="OVEO01000019">
    <property type="protein sequence ID" value="SPR01788.1"/>
    <property type="molecule type" value="Genomic_DNA"/>
</dbReference>
<dbReference type="Proteomes" id="UP000290189">
    <property type="component" value="Unassembled WGS sequence"/>
</dbReference>
<evidence type="ECO:0000313" key="12">
    <source>
        <dbReference type="Proteomes" id="UP000290189"/>
    </source>
</evidence>
<keyword evidence="4 7" id="KW-0833">Ubl conjugation pathway</keyword>
<evidence type="ECO:0000256" key="3">
    <source>
        <dbReference type="ARBA" id="ARBA00022741"/>
    </source>
</evidence>
<dbReference type="PROSITE" id="PS50127">
    <property type="entry name" value="UBC_2"/>
    <property type="match status" value="1"/>
</dbReference>
<dbReference type="InterPro" id="IPR000608">
    <property type="entry name" value="UBC"/>
</dbReference>
<evidence type="ECO:0000256" key="7">
    <source>
        <dbReference type="RuleBase" id="RU362109"/>
    </source>
</evidence>
<dbReference type="GO" id="GO:0005524">
    <property type="term" value="F:ATP binding"/>
    <property type="evidence" value="ECO:0007669"/>
    <property type="project" value="UniProtKB-UniRule"/>
</dbReference>
<dbReference type="Pfam" id="PF00179">
    <property type="entry name" value="UQ_con"/>
    <property type="match status" value="1"/>
</dbReference>
<dbReference type="SUPFAM" id="SSF54495">
    <property type="entry name" value="UBC-like"/>
    <property type="match status" value="1"/>
</dbReference>
<evidence type="ECO:0000313" key="11">
    <source>
        <dbReference type="Proteomes" id="UP000039324"/>
    </source>
</evidence>
<feature type="active site" description="Glycyl thioester intermediate" evidence="6">
    <location>
        <position position="93"/>
    </location>
</feature>
<feature type="domain" description="UBC core" evidence="8">
    <location>
        <begin position="9"/>
        <end position="155"/>
    </location>
</feature>
<accession>A0A0G4INL9</accession>
<dbReference type="CDD" id="cd23804">
    <property type="entry name" value="UBCc_UBE2S"/>
    <property type="match status" value="1"/>
</dbReference>
<geneLocation type="mitochondrion" evidence="10"/>
<evidence type="ECO:0000313" key="9">
    <source>
        <dbReference type="EMBL" id="CEO96831.1"/>
    </source>
</evidence>